<organism evidence="2 3">
    <name type="scientific">Cercophora newfieldiana</name>
    <dbReference type="NCBI Taxonomy" id="92897"/>
    <lineage>
        <taxon>Eukaryota</taxon>
        <taxon>Fungi</taxon>
        <taxon>Dikarya</taxon>
        <taxon>Ascomycota</taxon>
        <taxon>Pezizomycotina</taxon>
        <taxon>Sordariomycetes</taxon>
        <taxon>Sordariomycetidae</taxon>
        <taxon>Sordariales</taxon>
        <taxon>Lasiosphaeriaceae</taxon>
        <taxon>Cercophora</taxon>
    </lineage>
</organism>
<feature type="region of interest" description="Disordered" evidence="1">
    <location>
        <begin position="437"/>
        <end position="465"/>
    </location>
</feature>
<protein>
    <submittedName>
        <fullName evidence="2">Mitochondrial ribosomal protein MRP51</fullName>
    </submittedName>
</protein>
<dbReference type="Pfam" id="PF11709">
    <property type="entry name" value="Mit_ribos_Mrp51"/>
    <property type="match status" value="1"/>
</dbReference>
<evidence type="ECO:0000313" key="3">
    <source>
        <dbReference type="Proteomes" id="UP001174936"/>
    </source>
</evidence>
<keyword evidence="2" id="KW-0689">Ribosomal protein</keyword>
<dbReference type="GO" id="GO:0005763">
    <property type="term" value="C:mitochondrial small ribosomal subunit"/>
    <property type="evidence" value="ECO:0007669"/>
    <property type="project" value="TreeGrafter"/>
</dbReference>
<dbReference type="Proteomes" id="UP001174936">
    <property type="component" value="Unassembled WGS sequence"/>
</dbReference>
<evidence type="ECO:0000256" key="1">
    <source>
        <dbReference type="SAM" id="MobiDB-lite"/>
    </source>
</evidence>
<dbReference type="EMBL" id="JAULSV010000005">
    <property type="protein sequence ID" value="KAK0643323.1"/>
    <property type="molecule type" value="Genomic_DNA"/>
</dbReference>
<dbReference type="GO" id="GO:0070124">
    <property type="term" value="P:mitochondrial translational initiation"/>
    <property type="evidence" value="ECO:0007669"/>
    <property type="project" value="TreeGrafter"/>
</dbReference>
<proteinExistence type="predicted"/>
<name>A0AA39XZY4_9PEZI</name>
<comment type="caution">
    <text evidence="2">The sequence shown here is derived from an EMBL/GenBank/DDBJ whole genome shotgun (WGS) entry which is preliminary data.</text>
</comment>
<gene>
    <name evidence="2" type="ORF">B0T16DRAFT_332465</name>
</gene>
<reference evidence="2" key="1">
    <citation type="submission" date="2023-06" db="EMBL/GenBank/DDBJ databases">
        <title>Genome-scale phylogeny and comparative genomics of the fungal order Sordariales.</title>
        <authorList>
            <consortium name="Lawrence Berkeley National Laboratory"/>
            <person name="Hensen N."/>
            <person name="Bonometti L."/>
            <person name="Westerberg I."/>
            <person name="Brannstrom I.O."/>
            <person name="Guillou S."/>
            <person name="Cros-Aarteil S."/>
            <person name="Calhoun S."/>
            <person name="Haridas S."/>
            <person name="Kuo A."/>
            <person name="Mondo S."/>
            <person name="Pangilinan J."/>
            <person name="Riley R."/>
            <person name="Labutti K."/>
            <person name="Andreopoulos B."/>
            <person name="Lipzen A."/>
            <person name="Chen C."/>
            <person name="Yanf M."/>
            <person name="Daum C."/>
            <person name="Ng V."/>
            <person name="Clum A."/>
            <person name="Steindorff A."/>
            <person name="Ohm R."/>
            <person name="Martin F."/>
            <person name="Silar P."/>
            <person name="Natvig D."/>
            <person name="Lalanne C."/>
            <person name="Gautier V."/>
            <person name="Ament-Velasquez S.L."/>
            <person name="Kruys A."/>
            <person name="Hutchinson M.I."/>
            <person name="Powell A.J."/>
            <person name="Barry K."/>
            <person name="Miller A.N."/>
            <person name="Grigoriev I.V."/>
            <person name="Debuchy R."/>
            <person name="Gladieux P."/>
            <person name="Thoren M.H."/>
            <person name="Johannesson H."/>
        </authorList>
    </citation>
    <scope>NUCLEOTIDE SEQUENCE</scope>
    <source>
        <strain evidence="2">SMH2532-1</strain>
    </source>
</reference>
<sequence>MAARSVTPGGALLRTSRMFAIPAPIPPPSEATVGNKGSRSKTTAFPTHQIITTTNAARKRGDWGLKRPLPLRATTKATYAMLRVKEVDSIEGITDYSSATDLGMTLKKFQQLRLPITVPDETSPLTKDFSKPRKSAFEEDRDFTATDFAERVALVDKRWKFSGPWLAGMGHGEFSQWVEKKVRPRRAEFREFLKQRLAQETLQEDAQKAMDEGNEVPTVADASAISEERFMEYLRALRNNRLQLFDMVGQFLDLAPLTPPRTDSLTPRSGGSPYSSRGPPITHPSAGLSYLRSSAFVENHPFYGPQKEHPPVEARVVKPRRRRGAVNELKLGVAGFITEAPGGESKANQRSDVQRENGYAYDRIDITMKGGQTVWVQPREVTINSRGRVDLKVTDVDKEAYLVAQELLGADEKTTFRKPELERKPAMRAANIRQRFNPGQPRMSGASQYGLSSAYRTFKNNTKQQ</sequence>
<feature type="compositionally biased region" description="Polar residues" evidence="1">
    <location>
        <begin position="445"/>
        <end position="465"/>
    </location>
</feature>
<keyword evidence="2" id="KW-0687">Ribonucleoprotein</keyword>
<evidence type="ECO:0000313" key="2">
    <source>
        <dbReference type="EMBL" id="KAK0643323.1"/>
    </source>
</evidence>
<dbReference type="PANTHER" id="PTHR28058">
    <property type="entry name" value="37S RIBOSOMAL PROTEIN MRP51, MITOCHONDRIAL"/>
    <property type="match status" value="1"/>
</dbReference>
<feature type="compositionally biased region" description="Low complexity" evidence="1">
    <location>
        <begin position="267"/>
        <end position="280"/>
    </location>
</feature>
<dbReference type="AlphaFoldDB" id="A0AA39XZY4"/>
<dbReference type="InterPro" id="IPR016712">
    <property type="entry name" value="Rbsml_bS1m-like"/>
</dbReference>
<dbReference type="PANTHER" id="PTHR28058:SF1">
    <property type="entry name" value="SMALL RIBOSOMAL SUBUNIT PROTEIN BS1M"/>
    <property type="match status" value="1"/>
</dbReference>
<feature type="region of interest" description="Disordered" evidence="1">
    <location>
        <begin position="257"/>
        <end position="282"/>
    </location>
</feature>
<keyword evidence="3" id="KW-1185">Reference proteome</keyword>
<accession>A0AA39XZY4</accession>
<dbReference type="GO" id="GO:0003735">
    <property type="term" value="F:structural constituent of ribosome"/>
    <property type="evidence" value="ECO:0007669"/>
    <property type="project" value="TreeGrafter"/>
</dbReference>